<proteinExistence type="predicted"/>
<sequence>MRLLILAFALLPLAAMAQDIDKTNGAAEVGPGQHAGNVHSVNGSVRIEDGAVVQSAGTVNGSVELGANAQATTLQTVNGRLELGQASRVSGDIETTNGGISLASRADVAGSARTTNGSIRLDQAHVGRGIETTSGDIVVGEGSRVDGGILINEVHGWNSSNREPHVVIGPHAIVNGTLEFRRPVRLDVSDSAQIGPVKGATANTFHGSSPSE</sequence>
<reference evidence="2" key="1">
    <citation type="submission" date="2020-10" db="EMBL/GenBank/DDBJ databases">
        <title>Phylogeny of dyella-like bacteria.</title>
        <authorList>
            <person name="Fu J."/>
        </authorList>
    </citation>
    <scope>NUCLEOTIDE SEQUENCE</scope>
    <source>
        <strain evidence="2">DHON07</strain>
    </source>
</reference>
<dbReference type="Gene3D" id="2.160.10.10">
    <property type="entry name" value="Hexapeptide repeat proteins"/>
    <property type="match status" value="1"/>
</dbReference>
<keyword evidence="3" id="KW-1185">Reference proteome</keyword>
<name>A0ABS2KAI0_9GAMM</name>
<feature type="signal peptide" evidence="1">
    <location>
        <begin position="1"/>
        <end position="17"/>
    </location>
</feature>
<accession>A0ABS2KAI0</accession>
<keyword evidence="1" id="KW-0732">Signal</keyword>
<evidence type="ECO:0000313" key="2">
    <source>
        <dbReference type="EMBL" id="MBM7128181.1"/>
    </source>
</evidence>
<feature type="chain" id="PRO_5046738138" description="Polymer-forming cytoskeletal protein" evidence="1">
    <location>
        <begin position="18"/>
        <end position="212"/>
    </location>
</feature>
<evidence type="ECO:0000313" key="3">
    <source>
        <dbReference type="Proteomes" id="UP001430193"/>
    </source>
</evidence>
<dbReference type="RefSeq" id="WP_204629786.1">
    <property type="nucleotide sequence ID" value="NZ_BSOC01000011.1"/>
</dbReference>
<comment type="caution">
    <text evidence="2">The sequence shown here is derived from an EMBL/GenBank/DDBJ whole genome shotgun (WGS) entry which is preliminary data.</text>
</comment>
<gene>
    <name evidence="2" type="ORF">ISS99_01465</name>
</gene>
<organism evidence="2 3">
    <name type="scientific">Dyella mobilis</name>
    <dbReference type="NCBI Taxonomy" id="1849582"/>
    <lineage>
        <taxon>Bacteria</taxon>
        <taxon>Pseudomonadati</taxon>
        <taxon>Pseudomonadota</taxon>
        <taxon>Gammaproteobacteria</taxon>
        <taxon>Lysobacterales</taxon>
        <taxon>Rhodanobacteraceae</taxon>
        <taxon>Dyella</taxon>
    </lineage>
</organism>
<evidence type="ECO:0000256" key="1">
    <source>
        <dbReference type="SAM" id="SignalP"/>
    </source>
</evidence>
<protein>
    <recommendedName>
        <fullName evidence="4">Polymer-forming cytoskeletal protein</fullName>
    </recommendedName>
</protein>
<evidence type="ECO:0008006" key="4">
    <source>
        <dbReference type="Google" id="ProtNLM"/>
    </source>
</evidence>
<dbReference type="Proteomes" id="UP001430193">
    <property type="component" value="Unassembled WGS sequence"/>
</dbReference>
<dbReference type="EMBL" id="JADIKF010000030">
    <property type="protein sequence ID" value="MBM7128181.1"/>
    <property type="molecule type" value="Genomic_DNA"/>
</dbReference>